<sequence>MKKAFTMSEVLMTLGIIGVVASLTLPTIVQGVQSKELQARLKTTYSELNQVSQKFYAEHEVPFSEWASRKSVNDYAREFMSYYKGSRQISTYTYADGNADVSAKMPYVIRNMGGIRSSTIICDDGGFWKDVSGKLYFFNNPPNAGENGPVFCVDINGMKKPNTWGKDIFVFQFTQDGLVIPMGQEHKTNPKENAYGWEQQFFFKGPERCSPYATHPELNVACAYYALQDVSPKNEKQSYWGDFVK</sequence>
<comment type="caution">
    <text evidence="1">The sequence shown here is derived from an EMBL/GenBank/DDBJ whole genome shotgun (WGS) entry which is preliminary data.</text>
</comment>
<organism evidence="1 2">
    <name type="scientific">Candidatus Scatousia excrementigallinarum</name>
    <dbReference type="NCBI Taxonomy" id="2840935"/>
    <lineage>
        <taxon>Bacteria</taxon>
        <taxon>Candidatus Scatousia</taxon>
    </lineage>
</organism>
<evidence type="ECO:0000313" key="1">
    <source>
        <dbReference type="EMBL" id="HIS36151.1"/>
    </source>
</evidence>
<dbReference type="NCBIfam" id="TIGR02532">
    <property type="entry name" value="IV_pilin_GFxxxE"/>
    <property type="match status" value="1"/>
</dbReference>
<evidence type="ECO:0000313" key="2">
    <source>
        <dbReference type="Proteomes" id="UP000823928"/>
    </source>
</evidence>
<dbReference type="EMBL" id="DVIU01000119">
    <property type="protein sequence ID" value="HIS36151.1"/>
    <property type="molecule type" value="Genomic_DNA"/>
</dbReference>
<protein>
    <submittedName>
        <fullName evidence="1">Type II secretion system protein</fullName>
    </submittedName>
</protein>
<dbReference type="InterPro" id="IPR012902">
    <property type="entry name" value="N_methyl_site"/>
</dbReference>
<accession>A0A9D1EYQ0</accession>
<proteinExistence type="predicted"/>
<dbReference type="Proteomes" id="UP000823928">
    <property type="component" value="Unassembled WGS sequence"/>
</dbReference>
<reference evidence="1" key="2">
    <citation type="journal article" date="2021" name="PeerJ">
        <title>Extensive microbial diversity within the chicken gut microbiome revealed by metagenomics and culture.</title>
        <authorList>
            <person name="Gilroy R."/>
            <person name="Ravi A."/>
            <person name="Getino M."/>
            <person name="Pursley I."/>
            <person name="Horton D.L."/>
            <person name="Alikhan N.F."/>
            <person name="Baker D."/>
            <person name="Gharbi K."/>
            <person name="Hall N."/>
            <person name="Watson M."/>
            <person name="Adriaenssens E.M."/>
            <person name="Foster-Nyarko E."/>
            <person name="Jarju S."/>
            <person name="Secka A."/>
            <person name="Antonio M."/>
            <person name="Oren A."/>
            <person name="Chaudhuri R.R."/>
            <person name="La Ragione R."/>
            <person name="Hildebrand F."/>
            <person name="Pallen M.J."/>
        </authorList>
    </citation>
    <scope>NUCLEOTIDE SEQUENCE</scope>
    <source>
        <strain evidence="1">6276</strain>
    </source>
</reference>
<reference evidence="1" key="1">
    <citation type="submission" date="2020-10" db="EMBL/GenBank/DDBJ databases">
        <authorList>
            <person name="Gilroy R."/>
        </authorList>
    </citation>
    <scope>NUCLEOTIDE SEQUENCE</scope>
    <source>
        <strain evidence="1">6276</strain>
    </source>
</reference>
<name>A0A9D1EYQ0_9BACT</name>
<dbReference type="AlphaFoldDB" id="A0A9D1EYQ0"/>
<gene>
    <name evidence="1" type="ORF">IAC10_05920</name>
</gene>